<reference evidence="6 7" key="1">
    <citation type="submission" date="2019-10" db="EMBL/GenBank/DDBJ databases">
        <title>Genomic and transcriptomic insights into the perfect genentic adaptation of a filamentous nitrogen-fixing cyanobacterium to rice fields.</title>
        <authorList>
            <person name="Chen Z."/>
        </authorList>
    </citation>
    <scope>NUCLEOTIDE SEQUENCE [LARGE SCALE GENOMIC DNA]</scope>
    <source>
        <strain evidence="6">CCNUC1</strain>
    </source>
</reference>
<dbReference type="Pfam" id="PF09685">
    <property type="entry name" value="MamF_MmsF"/>
    <property type="match status" value="1"/>
</dbReference>
<evidence type="ECO:0000313" key="7">
    <source>
        <dbReference type="Proteomes" id="UP000326678"/>
    </source>
</evidence>
<evidence type="ECO:0008006" key="8">
    <source>
        <dbReference type="Google" id="ProtNLM"/>
    </source>
</evidence>
<comment type="subcellular location">
    <subcellularLocation>
        <location evidence="1">Membrane</location>
        <topology evidence="1">Multi-pass membrane protein</topology>
    </subcellularLocation>
</comment>
<keyword evidence="3 5" id="KW-1133">Transmembrane helix</keyword>
<evidence type="ECO:0000256" key="5">
    <source>
        <dbReference type="SAM" id="Phobius"/>
    </source>
</evidence>
<dbReference type="Proteomes" id="UP000326678">
    <property type="component" value="Chromosome Gxm1"/>
</dbReference>
<evidence type="ECO:0000256" key="4">
    <source>
        <dbReference type="ARBA" id="ARBA00023136"/>
    </source>
</evidence>
<gene>
    <name evidence="6" type="ORF">GXM_03001</name>
</gene>
<evidence type="ECO:0000313" key="6">
    <source>
        <dbReference type="EMBL" id="QFS45524.1"/>
    </source>
</evidence>
<protein>
    <recommendedName>
        <fullName evidence="8">DUF4870 domain-containing protein</fullName>
    </recommendedName>
</protein>
<proteinExistence type="predicted"/>
<keyword evidence="4 5" id="KW-0472">Membrane</keyword>
<accession>A0A5P8VYQ3</accession>
<sequence>MYDTDKRKLLSALSHGAIFFSTAVVSVGIPIAILFVSDDPVVKENAKESINFHFNVWFWATLIGIPLGIISWITFGIGGIIFFPVVAFGFLLHWGLTIWALAHILRNSEVPFRYPFIFRVF</sequence>
<keyword evidence="2 5" id="KW-0812">Transmembrane</keyword>
<dbReference type="AlphaFoldDB" id="A0A5P8VYQ3"/>
<keyword evidence="7" id="KW-1185">Reference proteome</keyword>
<dbReference type="KEGG" id="nsh:GXM_03001"/>
<dbReference type="EMBL" id="CP045226">
    <property type="protein sequence ID" value="QFS45524.1"/>
    <property type="molecule type" value="Genomic_DNA"/>
</dbReference>
<evidence type="ECO:0000256" key="3">
    <source>
        <dbReference type="ARBA" id="ARBA00022989"/>
    </source>
</evidence>
<evidence type="ECO:0000256" key="1">
    <source>
        <dbReference type="ARBA" id="ARBA00004141"/>
    </source>
</evidence>
<dbReference type="RefSeq" id="WP_152589105.1">
    <property type="nucleotide sequence ID" value="NZ_CP045226.1"/>
</dbReference>
<name>A0A5P8VYQ3_9NOSO</name>
<feature type="transmembrane region" description="Helical" evidence="5">
    <location>
        <begin position="82"/>
        <end position="105"/>
    </location>
</feature>
<organism evidence="6 7">
    <name type="scientific">Nostoc sphaeroides CCNUC1</name>
    <dbReference type="NCBI Taxonomy" id="2653204"/>
    <lineage>
        <taxon>Bacteria</taxon>
        <taxon>Bacillati</taxon>
        <taxon>Cyanobacteriota</taxon>
        <taxon>Cyanophyceae</taxon>
        <taxon>Nostocales</taxon>
        <taxon>Nostocaceae</taxon>
        <taxon>Nostoc</taxon>
    </lineage>
</organism>
<dbReference type="InterPro" id="IPR019109">
    <property type="entry name" value="MamF_MmsF"/>
</dbReference>
<feature type="transmembrane region" description="Helical" evidence="5">
    <location>
        <begin position="56"/>
        <end position="75"/>
    </location>
</feature>
<evidence type="ECO:0000256" key="2">
    <source>
        <dbReference type="ARBA" id="ARBA00022692"/>
    </source>
</evidence>
<feature type="transmembrane region" description="Helical" evidence="5">
    <location>
        <begin position="12"/>
        <end position="36"/>
    </location>
</feature>